<name>A0ACC2PVJ3_9HYME</name>
<accession>A0ACC2PVJ3</accession>
<dbReference type="EMBL" id="CM056741">
    <property type="protein sequence ID" value="KAJ8687138.1"/>
    <property type="molecule type" value="Genomic_DNA"/>
</dbReference>
<evidence type="ECO:0000313" key="1">
    <source>
        <dbReference type="EMBL" id="KAJ8687138.1"/>
    </source>
</evidence>
<comment type="caution">
    <text evidence="1">The sequence shown here is derived from an EMBL/GenBank/DDBJ whole genome shotgun (WGS) entry which is preliminary data.</text>
</comment>
<evidence type="ECO:0000313" key="2">
    <source>
        <dbReference type="Proteomes" id="UP001239111"/>
    </source>
</evidence>
<organism evidence="1 2">
    <name type="scientific">Eretmocerus hayati</name>
    <dbReference type="NCBI Taxonomy" id="131215"/>
    <lineage>
        <taxon>Eukaryota</taxon>
        <taxon>Metazoa</taxon>
        <taxon>Ecdysozoa</taxon>
        <taxon>Arthropoda</taxon>
        <taxon>Hexapoda</taxon>
        <taxon>Insecta</taxon>
        <taxon>Pterygota</taxon>
        <taxon>Neoptera</taxon>
        <taxon>Endopterygota</taxon>
        <taxon>Hymenoptera</taxon>
        <taxon>Apocrita</taxon>
        <taxon>Proctotrupomorpha</taxon>
        <taxon>Chalcidoidea</taxon>
        <taxon>Aphelinidae</taxon>
        <taxon>Aphelininae</taxon>
        <taxon>Eretmocerus</taxon>
    </lineage>
</organism>
<dbReference type="Proteomes" id="UP001239111">
    <property type="component" value="Chromosome 1"/>
</dbReference>
<keyword evidence="2" id="KW-1185">Reference proteome</keyword>
<proteinExistence type="predicted"/>
<sequence length="330" mass="38139">MKAWREATSLIIAAKNAAKSSESYDYALLLLKRSQKTSFAGAFVFPGGLVESADADLKWHNIFQHQHLNGRTFESLFYNLKDRPVIFHKKNNQLPREVSLRISAIRETFEECGVLFCQQIDGTQESETYPISGELLNFWQQKVHNDASEFYNMCSTLKCFPNIWALQEWGNWLTPTYIPAKSRFNTAFFFTSLGKLPNTQIDHNEVDELLWAQPQQVLNSHDSWLPPPQMYEISSIADYHKIEDLKEFALKKAKIGAIQFFPVRILLRDGIVVVLPGDSMYPTQVNFHENEVIEKLDMTVEEFRNISTNIHRTEIFDDSKEIKILLPSKL</sequence>
<reference evidence="1" key="1">
    <citation type="submission" date="2023-04" db="EMBL/GenBank/DDBJ databases">
        <title>A chromosome-level genome assembly of the parasitoid wasp Eretmocerus hayati.</title>
        <authorList>
            <person name="Zhong Y."/>
            <person name="Liu S."/>
            <person name="Liu Y."/>
        </authorList>
    </citation>
    <scope>NUCLEOTIDE SEQUENCE</scope>
    <source>
        <strain evidence="1">ZJU_SS_LIU_2023</strain>
    </source>
</reference>
<gene>
    <name evidence="1" type="ORF">QAD02_022932</name>
</gene>
<protein>
    <submittedName>
        <fullName evidence="1">Uncharacterized protein</fullName>
    </submittedName>
</protein>